<evidence type="ECO:0000256" key="7">
    <source>
        <dbReference type="ARBA" id="ARBA00023069"/>
    </source>
</evidence>
<keyword evidence="9" id="KW-0966">Cell projection</keyword>
<evidence type="ECO:0008006" key="15">
    <source>
        <dbReference type="Google" id="ProtNLM"/>
    </source>
</evidence>
<keyword evidence="14" id="KW-1185">Reference proteome</keyword>
<organism evidence="13 14">
    <name type="scientific">Lasius platythorax</name>
    <dbReference type="NCBI Taxonomy" id="488582"/>
    <lineage>
        <taxon>Eukaryota</taxon>
        <taxon>Metazoa</taxon>
        <taxon>Ecdysozoa</taxon>
        <taxon>Arthropoda</taxon>
        <taxon>Hexapoda</taxon>
        <taxon>Insecta</taxon>
        <taxon>Pterygota</taxon>
        <taxon>Neoptera</taxon>
        <taxon>Endopterygota</taxon>
        <taxon>Hymenoptera</taxon>
        <taxon>Apocrita</taxon>
        <taxon>Aculeata</taxon>
        <taxon>Formicoidea</taxon>
        <taxon>Formicidae</taxon>
        <taxon>Formicinae</taxon>
        <taxon>Lasius</taxon>
        <taxon>Lasius</taxon>
    </lineage>
</organism>
<dbReference type="GO" id="GO:0035869">
    <property type="term" value="C:ciliary transition zone"/>
    <property type="evidence" value="ECO:0007669"/>
    <property type="project" value="TreeGrafter"/>
</dbReference>
<comment type="function">
    <text evidence="10">Component of the transition zone in primary cilia. Required for ciliogenesis.</text>
</comment>
<feature type="compositionally biased region" description="Basic residues" evidence="11">
    <location>
        <begin position="131"/>
        <end position="146"/>
    </location>
</feature>
<feature type="compositionally biased region" description="Basic and acidic residues" evidence="11">
    <location>
        <begin position="58"/>
        <end position="72"/>
    </location>
</feature>
<feature type="compositionally biased region" description="Basic and acidic residues" evidence="11">
    <location>
        <begin position="147"/>
        <end position="157"/>
    </location>
</feature>
<keyword evidence="4 12" id="KW-0812">Transmembrane</keyword>
<gene>
    <name evidence="13" type="ORF">LPLAT_LOCUS10878</name>
</gene>
<evidence type="ECO:0000256" key="2">
    <source>
        <dbReference type="ARBA" id="ARBA00004141"/>
    </source>
</evidence>
<evidence type="ECO:0000256" key="10">
    <source>
        <dbReference type="ARBA" id="ARBA00025631"/>
    </source>
</evidence>
<dbReference type="Proteomes" id="UP001497644">
    <property type="component" value="Chromosome 6"/>
</dbReference>
<feature type="compositionally biased region" description="Basic and acidic residues" evidence="11">
    <location>
        <begin position="34"/>
        <end position="46"/>
    </location>
</feature>
<dbReference type="GO" id="GO:0016020">
    <property type="term" value="C:membrane"/>
    <property type="evidence" value="ECO:0007669"/>
    <property type="project" value="UniProtKB-SubCell"/>
</dbReference>
<evidence type="ECO:0000256" key="12">
    <source>
        <dbReference type="SAM" id="Phobius"/>
    </source>
</evidence>
<feature type="compositionally biased region" description="Basic and acidic residues" evidence="11">
    <location>
        <begin position="92"/>
        <end position="130"/>
    </location>
</feature>
<dbReference type="Pfam" id="PF15383">
    <property type="entry name" value="TMEM237"/>
    <property type="match status" value="1"/>
</dbReference>
<keyword evidence="5" id="KW-0970">Cilium biogenesis/degradation</keyword>
<dbReference type="PANTHER" id="PTHR28388">
    <property type="entry name" value="TRANSMEMBRANE PROTEIN 237"/>
    <property type="match status" value="1"/>
</dbReference>
<protein>
    <recommendedName>
        <fullName evidence="15">Transmembrane protein 237</fullName>
    </recommendedName>
</protein>
<comment type="similarity">
    <text evidence="3">Belongs to the TMEM237 family.</text>
</comment>
<dbReference type="EMBL" id="OZ034829">
    <property type="protein sequence ID" value="CAL1685359.1"/>
    <property type="molecule type" value="Genomic_DNA"/>
</dbReference>
<feature type="region of interest" description="Disordered" evidence="11">
    <location>
        <begin position="1"/>
        <end position="180"/>
    </location>
</feature>
<dbReference type="InterPro" id="IPR029409">
    <property type="entry name" value="TMEM237"/>
</dbReference>
<feature type="compositionally biased region" description="Basic and acidic residues" evidence="11">
    <location>
        <begin position="164"/>
        <end position="174"/>
    </location>
</feature>
<evidence type="ECO:0000256" key="11">
    <source>
        <dbReference type="SAM" id="MobiDB-lite"/>
    </source>
</evidence>
<dbReference type="GO" id="GO:0060271">
    <property type="term" value="P:cilium assembly"/>
    <property type="evidence" value="ECO:0007669"/>
    <property type="project" value="TreeGrafter"/>
</dbReference>
<keyword evidence="8 12" id="KW-0472">Membrane</keyword>
<evidence type="ECO:0000256" key="5">
    <source>
        <dbReference type="ARBA" id="ARBA00022794"/>
    </source>
</evidence>
<evidence type="ECO:0000256" key="9">
    <source>
        <dbReference type="ARBA" id="ARBA00023273"/>
    </source>
</evidence>
<evidence type="ECO:0000313" key="14">
    <source>
        <dbReference type="Proteomes" id="UP001497644"/>
    </source>
</evidence>
<evidence type="ECO:0000256" key="4">
    <source>
        <dbReference type="ARBA" id="ARBA00022692"/>
    </source>
</evidence>
<evidence type="ECO:0000256" key="3">
    <source>
        <dbReference type="ARBA" id="ARBA00008783"/>
    </source>
</evidence>
<evidence type="ECO:0000256" key="8">
    <source>
        <dbReference type="ARBA" id="ARBA00023136"/>
    </source>
</evidence>
<feature type="transmembrane region" description="Helical" evidence="12">
    <location>
        <begin position="315"/>
        <end position="336"/>
    </location>
</feature>
<accession>A0AAV2NXR0</accession>
<dbReference type="AlphaFoldDB" id="A0AAV2NXR0"/>
<reference evidence="13" key="1">
    <citation type="submission" date="2024-04" db="EMBL/GenBank/DDBJ databases">
        <authorList>
            <consortium name="Molecular Ecology Group"/>
        </authorList>
    </citation>
    <scope>NUCLEOTIDE SEQUENCE</scope>
</reference>
<proteinExistence type="inferred from homology"/>
<feature type="transmembrane region" description="Helical" evidence="12">
    <location>
        <begin position="282"/>
        <end position="303"/>
    </location>
</feature>
<dbReference type="PANTHER" id="PTHR28388:SF1">
    <property type="entry name" value="TRANSMEMBRANE PROTEIN 237"/>
    <property type="match status" value="1"/>
</dbReference>
<evidence type="ECO:0000256" key="6">
    <source>
        <dbReference type="ARBA" id="ARBA00022989"/>
    </source>
</evidence>
<comment type="subcellular location">
    <subcellularLocation>
        <location evidence="1">Cell projection</location>
        <location evidence="1">Cilium</location>
    </subcellularLocation>
    <subcellularLocation>
        <location evidence="2">Membrane</location>
        <topology evidence="2">Multi-pass membrane protein</topology>
    </subcellularLocation>
</comment>
<evidence type="ECO:0000313" key="13">
    <source>
        <dbReference type="EMBL" id="CAL1685359.1"/>
    </source>
</evidence>
<keyword evidence="7" id="KW-0969">Cilium</keyword>
<keyword evidence="6 12" id="KW-1133">Transmembrane helix</keyword>
<evidence type="ECO:0000256" key="1">
    <source>
        <dbReference type="ARBA" id="ARBA00004138"/>
    </source>
</evidence>
<feature type="transmembrane region" description="Helical" evidence="12">
    <location>
        <begin position="421"/>
        <end position="443"/>
    </location>
</feature>
<feature type="compositionally biased region" description="Polar residues" evidence="11">
    <location>
        <begin position="19"/>
        <end position="28"/>
    </location>
</feature>
<name>A0AAV2NXR0_9HYME</name>
<sequence>MWVSKMTRGNRASRERRSTTIGESLQQNDSEDDTSVHAVEKNDSYVKRGNTPSQKRLTSSEDSGRPYNREIKTSFFGKQDNTEDTETVSESPDVKSNDKSRRAEVHVHGKARYSDIRESEERITSRSLEGRRRKRSKRIERRKLRPRTTDRDHDRTDTGSSVKHYSEEDSFTDKSRKRKRIVSRANDHEVPITEILKKAQENARTKYEEPVPLPELTTDTIYIQGRSGFSAVKIAGSRRALRNDTTRATEGAREDRDSAETRMHTLIKVAITAQKFWRCTGLVYQGLLGGIALLHFIMIHIFFNTSMEFISNYSIFSEVYTNIFSFLIALCVISIFDKFDLARLDMDHLREIYMDHAKTAIAIPLYLLTFSLHQASLKIDDQLALMHYRDINETMWPNNTAQETLLEELQGWQKITMSKDLLAVFAWLFIALGTRDNMLLMHLESMEQYASNVESPR</sequence>